<keyword evidence="3" id="KW-1185">Reference proteome</keyword>
<feature type="signal peptide" evidence="1">
    <location>
        <begin position="1"/>
        <end position="17"/>
    </location>
</feature>
<reference evidence="2" key="2">
    <citation type="submission" date="2015-06" db="UniProtKB">
        <authorList>
            <consortium name="EnsemblMetazoa"/>
        </authorList>
    </citation>
    <scope>IDENTIFICATION</scope>
</reference>
<dbReference type="STRING" id="36166.T1GJ34"/>
<protein>
    <recommendedName>
        <fullName evidence="4">Aminopeptidase N</fullName>
    </recommendedName>
</protein>
<evidence type="ECO:0008006" key="4">
    <source>
        <dbReference type="Google" id="ProtNLM"/>
    </source>
</evidence>
<dbReference type="SUPFAM" id="SSF63737">
    <property type="entry name" value="Leukotriene A4 hydrolase N-terminal domain"/>
    <property type="match status" value="1"/>
</dbReference>
<evidence type="ECO:0000313" key="2">
    <source>
        <dbReference type="EnsemblMetazoa" id="MESCA003475-PA"/>
    </source>
</evidence>
<reference evidence="3" key="1">
    <citation type="submission" date="2013-02" db="EMBL/GenBank/DDBJ databases">
        <authorList>
            <person name="Hughes D."/>
        </authorList>
    </citation>
    <scope>NUCLEOTIDE SEQUENCE</scope>
    <source>
        <strain>Durham</strain>
        <strain evidence="3">NC isolate 2 -- Noor lab</strain>
    </source>
</reference>
<dbReference type="HOGENOM" id="CLU_1782110_0_0_1"/>
<dbReference type="EnsemblMetazoa" id="MESCA003475-RA">
    <property type="protein sequence ID" value="MESCA003475-PA"/>
    <property type="gene ID" value="MESCA003475"/>
</dbReference>
<keyword evidence="1" id="KW-0732">Signal</keyword>
<dbReference type="EMBL" id="CAQQ02149029">
    <property type="status" value="NOT_ANNOTATED_CDS"/>
    <property type="molecule type" value="Genomic_DNA"/>
</dbReference>
<name>T1GJ34_MEGSC</name>
<dbReference type="Proteomes" id="UP000015102">
    <property type="component" value="Unassembled WGS sequence"/>
</dbReference>
<accession>T1GJ34</accession>
<dbReference type="AlphaFoldDB" id="T1GJ34"/>
<evidence type="ECO:0000256" key="1">
    <source>
        <dbReference type="SAM" id="SignalP"/>
    </source>
</evidence>
<proteinExistence type="predicted"/>
<organism evidence="2 3">
    <name type="scientific">Megaselia scalaris</name>
    <name type="common">Humpbacked fly</name>
    <name type="synonym">Phora scalaris</name>
    <dbReference type="NCBI Taxonomy" id="36166"/>
    <lineage>
        <taxon>Eukaryota</taxon>
        <taxon>Metazoa</taxon>
        <taxon>Ecdysozoa</taxon>
        <taxon>Arthropoda</taxon>
        <taxon>Hexapoda</taxon>
        <taxon>Insecta</taxon>
        <taxon>Pterygota</taxon>
        <taxon>Neoptera</taxon>
        <taxon>Endopterygota</taxon>
        <taxon>Diptera</taxon>
        <taxon>Brachycera</taxon>
        <taxon>Muscomorpha</taxon>
        <taxon>Platypezoidea</taxon>
        <taxon>Phoridae</taxon>
        <taxon>Megaseliini</taxon>
        <taxon>Megaselia</taxon>
    </lineage>
</organism>
<sequence length="146" mass="16667">MKLCITLLALCLGVALGAPPTIISKTLDTIHLQKAEQPNFRLNTDFYPISYDITLKPYLRSEDGDKQFTFDGESSVIFSTKKEGLRSVTLHVRNLDNLKVDLKETSTGEIIWIDHIGEVDKVTDKWTLTIETPFKKDVEYTLHFTY</sequence>
<evidence type="ECO:0000313" key="3">
    <source>
        <dbReference type="Proteomes" id="UP000015102"/>
    </source>
</evidence>
<dbReference type="Gene3D" id="2.60.40.1730">
    <property type="entry name" value="tricorn interacting facor f3 domain"/>
    <property type="match status" value="1"/>
</dbReference>
<dbReference type="InterPro" id="IPR042097">
    <property type="entry name" value="Aminopeptidase_N-like_N_sf"/>
</dbReference>
<feature type="chain" id="PRO_5004577410" description="Aminopeptidase N" evidence="1">
    <location>
        <begin position="18"/>
        <end position="146"/>
    </location>
</feature>